<proteinExistence type="predicted"/>
<dbReference type="PANTHER" id="PTHR43563:SF14">
    <property type="entry name" value="AMINE OXIDASE"/>
    <property type="match status" value="1"/>
</dbReference>
<protein>
    <submittedName>
        <fullName evidence="2">Amine oxidase domain-containing protein</fullName>
    </submittedName>
</protein>
<dbReference type="GO" id="GO:0016491">
    <property type="term" value="F:oxidoreductase activity"/>
    <property type="evidence" value="ECO:0007669"/>
    <property type="project" value="UniProtKB-ARBA"/>
</dbReference>
<dbReference type="SUPFAM" id="SSF51905">
    <property type="entry name" value="FAD/NAD(P)-binding domain"/>
    <property type="match status" value="1"/>
</dbReference>
<keyword evidence="1" id="KW-1185">Reference proteome</keyword>
<dbReference type="PANTHER" id="PTHR43563">
    <property type="entry name" value="AMINE OXIDASE"/>
    <property type="match status" value="1"/>
</dbReference>
<reference evidence="2" key="1">
    <citation type="submission" date="2022-11" db="UniProtKB">
        <authorList>
            <consortium name="WormBaseParasite"/>
        </authorList>
    </citation>
    <scope>IDENTIFICATION</scope>
</reference>
<sequence length="79" mass="8646">MHSMPLKSDEKCDILVVGGGIAGLTTAREIKRHEPALKVLVIEAKNRVGGRTNTIELKTAGNTTDKFDLGGMFLEIKYF</sequence>
<accession>A0A914YQ55</accession>
<dbReference type="Proteomes" id="UP000887577">
    <property type="component" value="Unplaced"/>
</dbReference>
<name>A0A914YQ55_9BILA</name>
<organism evidence="1 2">
    <name type="scientific">Panagrolaimus superbus</name>
    <dbReference type="NCBI Taxonomy" id="310955"/>
    <lineage>
        <taxon>Eukaryota</taxon>
        <taxon>Metazoa</taxon>
        <taxon>Ecdysozoa</taxon>
        <taxon>Nematoda</taxon>
        <taxon>Chromadorea</taxon>
        <taxon>Rhabditida</taxon>
        <taxon>Tylenchina</taxon>
        <taxon>Panagrolaimomorpha</taxon>
        <taxon>Panagrolaimoidea</taxon>
        <taxon>Panagrolaimidae</taxon>
        <taxon>Panagrolaimus</taxon>
    </lineage>
</organism>
<dbReference type="WBParaSite" id="PSU_v2.g21162.t1">
    <property type="protein sequence ID" value="PSU_v2.g21162.t1"/>
    <property type="gene ID" value="PSU_v2.g21162"/>
</dbReference>
<dbReference type="InterPro" id="IPR050703">
    <property type="entry name" value="Flavin_MAO"/>
</dbReference>
<dbReference type="Gene3D" id="3.50.50.60">
    <property type="entry name" value="FAD/NAD(P)-binding domain"/>
    <property type="match status" value="1"/>
</dbReference>
<evidence type="ECO:0000313" key="2">
    <source>
        <dbReference type="WBParaSite" id="PSU_v2.g21162.t1"/>
    </source>
</evidence>
<dbReference type="AlphaFoldDB" id="A0A914YQ55"/>
<dbReference type="Pfam" id="PF13450">
    <property type="entry name" value="NAD_binding_8"/>
    <property type="match status" value="1"/>
</dbReference>
<dbReference type="InterPro" id="IPR036188">
    <property type="entry name" value="FAD/NAD-bd_sf"/>
</dbReference>
<evidence type="ECO:0000313" key="1">
    <source>
        <dbReference type="Proteomes" id="UP000887577"/>
    </source>
</evidence>